<organism evidence="2 3">
    <name type="scientific">Seminavis robusta</name>
    <dbReference type="NCBI Taxonomy" id="568900"/>
    <lineage>
        <taxon>Eukaryota</taxon>
        <taxon>Sar</taxon>
        <taxon>Stramenopiles</taxon>
        <taxon>Ochrophyta</taxon>
        <taxon>Bacillariophyta</taxon>
        <taxon>Bacillariophyceae</taxon>
        <taxon>Bacillariophycidae</taxon>
        <taxon>Naviculales</taxon>
        <taxon>Naviculaceae</taxon>
        <taxon>Seminavis</taxon>
    </lineage>
</organism>
<proteinExistence type="predicted"/>
<evidence type="ECO:0000256" key="1">
    <source>
        <dbReference type="SAM" id="MobiDB-lite"/>
    </source>
</evidence>
<protein>
    <submittedName>
        <fullName evidence="2">Uncharacterized protein</fullName>
    </submittedName>
</protein>
<keyword evidence="3" id="KW-1185">Reference proteome</keyword>
<feature type="region of interest" description="Disordered" evidence="1">
    <location>
        <begin position="55"/>
        <end position="96"/>
    </location>
</feature>
<sequence length="96" mass="10347">MIHEMQGKAAILPVTLATLHPTASGGSTSCPVPKMKPPQKAEQNALIIEALRSREATGRGADNGSKRKWPCSSLVDGLRDSRPTAPFQKYSGLRDY</sequence>
<evidence type="ECO:0000313" key="3">
    <source>
        <dbReference type="Proteomes" id="UP001153069"/>
    </source>
</evidence>
<gene>
    <name evidence="2" type="ORF">SEMRO_270_G104300.1</name>
</gene>
<evidence type="ECO:0000313" key="2">
    <source>
        <dbReference type="EMBL" id="CAB9506541.1"/>
    </source>
</evidence>
<accession>A0A9N8DQA9</accession>
<dbReference type="AlphaFoldDB" id="A0A9N8DQA9"/>
<dbReference type="Proteomes" id="UP001153069">
    <property type="component" value="Unassembled WGS sequence"/>
</dbReference>
<dbReference type="EMBL" id="CAICTM010000269">
    <property type="protein sequence ID" value="CAB9506541.1"/>
    <property type="molecule type" value="Genomic_DNA"/>
</dbReference>
<reference evidence="2" key="1">
    <citation type="submission" date="2020-06" db="EMBL/GenBank/DDBJ databases">
        <authorList>
            <consortium name="Plant Systems Biology data submission"/>
        </authorList>
    </citation>
    <scope>NUCLEOTIDE SEQUENCE</scope>
    <source>
        <strain evidence="2">D6</strain>
    </source>
</reference>
<comment type="caution">
    <text evidence="2">The sequence shown here is derived from an EMBL/GenBank/DDBJ whole genome shotgun (WGS) entry which is preliminary data.</text>
</comment>
<name>A0A9N8DQA9_9STRA</name>